<keyword evidence="3 6" id="KW-0863">Zinc-finger</keyword>
<dbReference type="GO" id="GO:0032502">
    <property type="term" value="P:developmental process"/>
    <property type="evidence" value="ECO:0007669"/>
    <property type="project" value="UniProtKB-ARBA"/>
</dbReference>
<organism evidence="10">
    <name type="scientific">Serpula lacrymans var. lacrymans (strain S7.3)</name>
    <name type="common">Dry rot fungus</name>
    <dbReference type="NCBI Taxonomy" id="936435"/>
    <lineage>
        <taxon>Eukaryota</taxon>
        <taxon>Fungi</taxon>
        <taxon>Dikarya</taxon>
        <taxon>Basidiomycota</taxon>
        <taxon>Agaricomycotina</taxon>
        <taxon>Agaricomycetes</taxon>
        <taxon>Agaricomycetidae</taxon>
        <taxon>Boletales</taxon>
        <taxon>Coniophorineae</taxon>
        <taxon>Serpulaceae</taxon>
        <taxon>Serpula</taxon>
    </lineage>
</organism>
<dbReference type="EMBL" id="GL945480">
    <property type="protein sequence ID" value="EGN98618.1"/>
    <property type="molecule type" value="Genomic_DNA"/>
</dbReference>
<dbReference type="AlphaFoldDB" id="F8PXK5"/>
<evidence type="ECO:0000313" key="9">
    <source>
        <dbReference type="EMBL" id="EGN98618.1"/>
    </source>
</evidence>
<evidence type="ECO:0000256" key="2">
    <source>
        <dbReference type="ARBA" id="ARBA00022737"/>
    </source>
</evidence>
<sequence length="360" mass="40052">MSHYNILGADINDDGRLPSIYVTSDLQGTSMIDINPTNVIGDNESSYPIGHPRFLGVGCSQYDSSGPSSPRSSYSECGENADWENPCLSPPFNEFYPRLSDSSHLVFDTSGNGTLYPSNNNTSEAYISGPEDDLGMSLINIQDNDRCLGSLHNDDMLFDSGYLTYTLPTPLPHDDNPLSPNQSLPALSPNIGYRRDAIESYFTPLSPDLGTGSQRGCAVEDHQRHHRYDAFSRCSSPYPTTNHTNARRRYIHTPPRRINSQDFGHSDSSPDISTPPPDMKLVVATDAIKIANEGRRIHPARFTCEICSQNFTTRHSKARHISSHLGERPYKCTLCGQAFTNKTDCKRHEKSKKRHQLPPC</sequence>
<reference evidence="10" key="1">
    <citation type="journal article" date="2011" name="Science">
        <title>The plant cell wall-decomposing machinery underlies the functional diversity of forest fungi.</title>
        <authorList>
            <person name="Eastwood D.C."/>
            <person name="Floudas D."/>
            <person name="Binder M."/>
            <person name="Majcherczyk A."/>
            <person name="Schneider P."/>
            <person name="Aerts A."/>
            <person name="Asiegbu F.O."/>
            <person name="Baker S.E."/>
            <person name="Barry K."/>
            <person name="Bendiksby M."/>
            <person name="Blumentritt M."/>
            <person name="Coutinho P.M."/>
            <person name="Cullen D."/>
            <person name="de Vries R.P."/>
            <person name="Gathman A."/>
            <person name="Goodell B."/>
            <person name="Henrissat B."/>
            <person name="Ihrmark K."/>
            <person name="Kauserud H."/>
            <person name="Kohler A."/>
            <person name="LaButti K."/>
            <person name="Lapidus A."/>
            <person name="Lavin J.L."/>
            <person name="Lee Y.-H."/>
            <person name="Lindquist E."/>
            <person name="Lilly W."/>
            <person name="Lucas S."/>
            <person name="Morin E."/>
            <person name="Murat C."/>
            <person name="Oguiza J.A."/>
            <person name="Park J."/>
            <person name="Pisabarro A.G."/>
            <person name="Riley R."/>
            <person name="Rosling A."/>
            <person name="Salamov A."/>
            <person name="Schmidt O."/>
            <person name="Schmutz J."/>
            <person name="Skrede I."/>
            <person name="Stenlid J."/>
            <person name="Wiebenga A."/>
            <person name="Xie X."/>
            <person name="Kuees U."/>
            <person name="Hibbett D.S."/>
            <person name="Hoffmeister D."/>
            <person name="Hoegberg N."/>
            <person name="Martin F."/>
            <person name="Grigoriev I.V."/>
            <person name="Watkinson S.C."/>
        </authorList>
    </citation>
    <scope>NUCLEOTIDE SEQUENCE [LARGE SCALE GENOMIC DNA]</scope>
    <source>
        <strain evidence="10">strain S7.3</strain>
    </source>
</reference>
<dbReference type="PROSITE" id="PS50157">
    <property type="entry name" value="ZINC_FINGER_C2H2_2"/>
    <property type="match status" value="2"/>
</dbReference>
<dbReference type="FunFam" id="3.30.160.60:FF:000202">
    <property type="entry name" value="Zinc finger protein 574"/>
    <property type="match status" value="1"/>
</dbReference>
<dbReference type="InParanoid" id="F8PXK5"/>
<keyword evidence="2" id="KW-0677">Repeat</keyword>
<dbReference type="InterPro" id="IPR013087">
    <property type="entry name" value="Znf_C2H2_type"/>
</dbReference>
<keyword evidence="4" id="KW-0862">Zinc</keyword>
<keyword evidence="5" id="KW-0539">Nucleus</keyword>
<dbReference type="InterPro" id="IPR036236">
    <property type="entry name" value="Znf_C2H2_sf"/>
</dbReference>
<dbReference type="STRING" id="936435.F8PXK5"/>
<feature type="domain" description="C2H2-type" evidence="8">
    <location>
        <begin position="330"/>
        <end position="355"/>
    </location>
</feature>
<accession>F8PXK5</accession>
<gene>
    <name evidence="9" type="ORF">SERLA73DRAFT_181165</name>
</gene>
<dbReference type="Gene3D" id="3.30.160.60">
    <property type="entry name" value="Classic Zinc Finger"/>
    <property type="match status" value="2"/>
</dbReference>
<dbReference type="GO" id="GO:0000978">
    <property type="term" value="F:RNA polymerase II cis-regulatory region sequence-specific DNA binding"/>
    <property type="evidence" value="ECO:0007669"/>
    <property type="project" value="TreeGrafter"/>
</dbReference>
<evidence type="ECO:0000256" key="4">
    <source>
        <dbReference type="ARBA" id="ARBA00022833"/>
    </source>
</evidence>
<name>F8PXK5_SERL3</name>
<dbReference type="SMART" id="SM00355">
    <property type="entry name" value="ZnF_C2H2"/>
    <property type="match status" value="2"/>
</dbReference>
<dbReference type="Proteomes" id="UP000008063">
    <property type="component" value="Unassembled WGS sequence"/>
</dbReference>
<feature type="domain" description="C2H2-type" evidence="8">
    <location>
        <begin position="302"/>
        <end position="329"/>
    </location>
</feature>
<dbReference type="SUPFAM" id="SSF57667">
    <property type="entry name" value="beta-beta-alpha zinc fingers"/>
    <property type="match status" value="1"/>
</dbReference>
<evidence type="ECO:0000256" key="5">
    <source>
        <dbReference type="ARBA" id="ARBA00023242"/>
    </source>
</evidence>
<evidence type="ECO:0000256" key="3">
    <source>
        <dbReference type="ARBA" id="ARBA00022771"/>
    </source>
</evidence>
<evidence type="ECO:0000256" key="6">
    <source>
        <dbReference type="PROSITE-ProRule" id="PRU00042"/>
    </source>
</evidence>
<dbReference type="HOGENOM" id="CLU_769784_0_0_1"/>
<evidence type="ECO:0000256" key="1">
    <source>
        <dbReference type="ARBA" id="ARBA00022723"/>
    </source>
</evidence>
<dbReference type="GO" id="GO:0008270">
    <property type="term" value="F:zinc ion binding"/>
    <property type="evidence" value="ECO:0007669"/>
    <property type="project" value="UniProtKB-KW"/>
</dbReference>
<dbReference type="OrthoDB" id="6077919at2759"/>
<proteinExistence type="predicted"/>
<dbReference type="GO" id="GO:0000981">
    <property type="term" value="F:DNA-binding transcription factor activity, RNA polymerase II-specific"/>
    <property type="evidence" value="ECO:0007669"/>
    <property type="project" value="TreeGrafter"/>
</dbReference>
<dbReference type="PANTHER" id="PTHR24388:SF104">
    <property type="entry name" value="AT-RICH BINDING PROTEIN-RELATED"/>
    <property type="match status" value="1"/>
</dbReference>
<evidence type="ECO:0000256" key="7">
    <source>
        <dbReference type="SAM" id="MobiDB-lite"/>
    </source>
</evidence>
<dbReference type="PANTHER" id="PTHR24388">
    <property type="entry name" value="ZINC FINGER PROTEIN"/>
    <property type="match status" value="1"/>
</dbReference>
<evidence type="ECO:0000313" key="10">
    <source>
        <dbReference type="Proteomes" id="UP000008063"/>
    </source>
</evidence>
<feature type="region of interest" description="Disordered" evidence="7">
    <location>
        <begin position="256"/>
        <end position="278"/>
    </location>
</feature>
<keyword evidence="1" id="KW-0479">Metal-binding</keyword>
<evidence type="ECO:0000259" key="8">
    <source>
        <dbReference type="PROSITE" id="PS50157"/>
    </source>
</evidence>
<keyword evidence="10" id="KW-1185">Reference proteome</keyword>
<protein>
    <recommendedName>
        <fullName evidence="8">C2H2-type domain-containing protein</fullName>
    </recommendedName>
</protein>
<dbReference type="InterPro" id="IPR050527">
    <property type="entry name" value="Snail/Krueppel_Znf"/>
</dbReference>
<dbReference type="PROSITE" id="PS00028">
    <property type="entry name" value="ZINC_FINGER_C2H2_1"/>
    <property type="match status" value="1"/>
</dbReference>